<dbReference type="Proteomes" id="UP000886817">
    <property type="component" value="Unassembled WGS sequence"/>
</dbReference>
<reference evidence="2" key="2">
    <citation type="submission" date="2021-04" db="EMBL/GenBank/DDBJ databases">
        <authorList>
            <person name="Gilroy R."/>
        </authorList>
    </citation>
    <scope>NUCLEOTIDE SEQUENCE</scope>
    <source>
        <strain evidence="2">ChiSjej1B19-8411</strain>
    </source>
</reference>
<evidence type="ECO:0000256" key="1">
    <source>
        <dbReference type="SAM" id="Phobius"/>
    </source>
</evidence>
<keyword evidence="1" id="KW-0812">Transmembrane</keyword>
<sequence>MSQKKVDEYKERKVNREKIYKKEKRILMMEKLVGLAICLVAVVWIGYSVYGQYQRNLQENPETTMINMSAIDDYMSGLSTDDSESSESE</sequence>
<organism evidence="2 3">
    <name type="scientific">Candidatus Blautia gallistercoris</name>
    <dbReference type="NCBI Taxonomy" id="2838490"/>
    <lineage>
        <taxon>Bacteria</taxon>
        <taxon>Bacillati</taxon>
        <taxon>Bacillota</taxon>
        <taxon>Clostridia</taxon>
        <taxon>Lachnospirales</taxon>
        <taxon>Lachnospiraceae</taxon>
        <taxon>Blautia</taxon>
    </lineage>
</organism>
<comment type="caution">
    <text evidence="2">The sequence shown here is derived from an EMBL/GenBank/DDBJ whole genome shotgun (WGS) entry which is preliminary data.</text>
</comment>
<keyword evidence="1" id="KW-0472">Membrane</keyword>
<dbReference type="EMBL" id="DXEX01000156">
    <property type="protein sequence ID" value="HIX59466.1"/>
    <property type="molecule type" value="Genomic_DNA"/>
</dbReference>
<evidence type="ECO:0000313" key="3">
    <source>
        <dbReference type="Proteomes" id="UP000886817"/>
    </source>
</evidence>
<feature type="transmembrane region" description="Helical" evidence="1">
    <location>
        <begin position="32"/>
        <end position="50"/>
    </location>
</feature>
<evidence type="ECO:0000313" key="2">
    <source>
        <dbReference type="EMBL" id="HIX59466.1"/>
    </source>
</evidence>
<reference evidence="2" key="1">
    <citation type="journal article" date="2021" name="PeerJ">
        <title>Extensive microbial diversity within the chicken gut microbiome revealed by metagenomics and culture.</title>
        <authorList>
            <person name="Gilroy R."/>
            <person name="Ravi A."/>
            <person name="Getino M."/>
            <person name="Pursley I."/>
            <person name="Horton D.L."/>
            <person name="Alikhan N.F."/>
            <person name="Baker D."/>
            <person name="Gharbi K."/>
            <person name="Hall N."/>
            <person name="Watson M."/>
            <person name="Adriaenssens E.M."/>
            <person name="Foster-Nyarko E."/>
            <person name="Jarju S."/>
            <person name="Secka A."/>
            <person name="Antonio M."/>
            <person name="Oren A."/>
            <person name="Chaudhuri R.R."/>
            <person name="La Ragione R."/>
            <person name="Hildebrand F."/>
            <person name="Pallen M.J."/>
        </authorList>
    </citation>
    <scope>NUCLEOTIDE SEQUENCE</scope>
    <source>
        <strain evidence="2">ChiSjej1B19-8411</strain>
    </source>
</reference>
<proteinExistence type="predicted"/>
<keyword evidence="1" id="KW-1133">Transmembrane helix</keyword>
<gene>
    <name evidence="2" type="ORF">IAA45_07120</name>
</gene>
<dbReference type="AlphaFoldDB" id="A0A9D1WHR6"/>
<protein>
    <submittedName>
        <fullName evidence="2">Uncharacterized protein</fullName>
    </submittedName>
</protein>
<name>A0A9D1WHR6_9FIRM</name>
<accession>A0A9D1WHR6</accession>